<feature type="compositionally biased region" description="Basic and acidic residues" evidence="1">
    <location>
        <begin position="274"/>
        <end position="296"/>
    </location>
</feature>
<feature type="domain" description="Dynein heavy chain tail" evidence="2">
    <location>
        <begin position="901"/>
        <end position="1370"/>
    </location>
</feature>
<dbReference type="PANTHER" id="PTHR46532">
    <property type="entry name" value="MALE FERTILITY FACTOR KL5"/>
    <property type="match status" value="1"/>
</dbReference>
<organism evidence="3 4">
    <name type="scientific">Crotalus adamanteus</name>
    <name type="common">Eastern diamondback rattlesnake</name>
    <dbReference type="NCBI Taxonomy" id="8729"/>
    <lineage>
        <taxon>Eukaryota</taxon>
        <taxon>Metazoa</taxon>
        <taxon>Chordata</taxon>
        <taxon>Craniata</taxon>
        <taxon>Vertebrata</taxon>
        <taxon>Euteleostomi</taxon>
        <taxon>Lepidosauria</taxon>
        <taxon>Squamata</taxon>
        <taxon>Bifurcata</taxon>
        <taxon>Unidentata</taxon>
        <taxon>Episquamata</taxon>
        <taxon>Toxicofera</taxon>
        <taxon>Serpentes</taxon>
        <taxon>Colubroidea</taxon>
        <taxon>Viperidae</taxon>
        <taxon>Crotalinae</taxon>
        <taxon>Crotalus</taxon>
    </lineage>
</organism>
<feature type="compositionally biased region" description="Basic and acidic residues" evidence="1">
    <location>
        <begin position="761"/>
        <end position="832"/>
    </location>
</feature>
<feature type="compositionally biased region" description="Basic and acidic residues" evidence="1">
    <location>
        <begin position="242"/>
        <end position="265"/>
    </location>
</feature>
<feature type="compositionally biased region" description="Basic residues" evidence="1">
    <location>
        <begin position="207"/>
        <end position="225"/>
    </location>
</feature>
<proteinExistence type="predicted"/>
<feature type="compositionally biased region" description="Basic and acidic residues" evidence="1">
    <location>
        <begin position="41"/>
        <end position="110"/>
    </location>
</feature>
<dbReference type="InterPro" id="IPR013594">
    <property type="entry name" value="Dynein_heavy_tail"/>
</dbReference>
<gene>
    <name evidence="3" type="ORF">NXF25_021693</name>
</gene>
<feature type="compositionally biased region" description="Basic and acidic residues" evidence="1">
    <location>
        <begin position="119"/>
        <end position="142"/>
    </location>
</feature>
<dbReference type="GO" id="GO:0007018">
    <property type="term" value="P:microtubule-based movement"/>
    <property type="evidence" value="ECO:0007669"/>
    <property type="project" value="InterPro"/>
</dbReference>
<comment type="caution">
    <text evidence="3">The sequence shown here is derived from an EMBL/GenBank/DDBJ whole genome shotgun (WGS) entry which is preliminary data.</text>
</comment>
<feature type="compositionally biased region" description="Basic residues" evidence="1">
    <location>
        <begin position="297"/>
        <end position="307"/>
    </location>
</feature>
<dbReference type="GO" id="GO:0005858">
    <property type="term" value="C:axonemal dynein complex"/>
    <property type="evidence" value="ECO:0007669"/>
    <property type="project" value="TreeGrafter"/>
</dbReference>
<dbReference type="EMBL" id="JAOTOJ010000008">
    <property type="protein sequence ID" value="KAK9398332.1"/>
    <property type="molecule type" value="Genomic_DNA"/>
</dbReference>
<evidence type="ECO:0000313" key="3">
    <source>
        <dbReference type="EMBL" id="KAK9398332.1"/>
    </source>
</evidence>
<dbReference type="Pfam" id="PF08385">
    <property type="entry name" value="DHC_N1"/>
    <property type="match status" value="1"/>
</dbReference>
<protein>
    <submittedName>
        <fullName evidence="3">Dynein heavy chain 2 axonemal-like</fullName>
    </submittedName>
</protein>
<feature type="region of interest" description="Disordered" evidence="1">
    <location>
        <begin position="745"/>
        <end position="837"/>
    </location>
</feature>
<feature type="compositionally biased region" description="Basic and acidic residues" evidence="1">
    <location>
        <begin position="308"/>
        <end position="321"/>
    </location>
</feature>
<reference evidence="3 4" key="1">
    <citation type="journal article" date="2024" name="Proc. Natl. Acad. Sci. U.S.A.">
        <title>The genetic regulatory architecture and epigenomic basis for age-related changes in rattlesnake venom.</title>
        <authorList>
            <person name="Hogan M.P."/>
            <person name="Holding M.L."/>
            <person name="Nystrom G.S."/>
            <person name="Colston T.J."/>
            <person name="Bartlett D.A."/>
            <person name="Mason A.J."/>
            <person name="Ellsworth S.A."/>
            <person name="Rautsaw R.M."/>
            <person name="Lawrence K.C."/>
            <person name="Strickland J.L."/>
            <person name="He B."/>
            <person name="Fraser P."/>
            <person name="Margres M.J."/>
            <person name="Gilbert D.M."/>
            <person name="Gibbs H.L."/>
            <person name="Parkinson C.L."/>
            <person name="Rokyta D.R."/>
        </authorList>
    </citation>
    <scope>NUCLEOTIDE SEQUENCE [LARGE SCALE GENOMIC DNA]</scope>
    <source>
        <strain evidence="3">DRR0105</strain>
    </source>
</reference>
<evidence type="ECO:0000313" key="4">
    <source>
        <dbReference type="Proteomes" id="UP001474421"/>
    </source>
</evidence>
<dbReference type="InterPro" id="IPR026983">
    <property type="entry name" value="DHC"/>
</dbReference>
<feature type="compositionally biased region" description="Basic and acidic residues" evidence="1">
    <location>
        <begin position="150"/>
        <end position="206"/>
    </location>
</feature>
<feature type="region of interest" description="Disordered" evidence="1">
    <location>
        <begin position="1"/>
        <end position="362"/>
    </location>
</feature>
<feature type="compositionally biased region" description="Basic residues" evidence="1">
    <location>
        <begin position="232"/>
        <end position="241"/>
    </location>
</feature>
<dbReference type="PANTHER" id="PTHR46532:SF11">
    <property type="entry name" value="DYNEIN AXONEMAL HEAVY CHAIN 12"/>
    <property type="match status" value="1"/>
</dbReference>
<name>A0AAW1B8T4_CROAD</name>
<keyword evidence="4" id="KW-1185">Reference proteome</keyword>
<sequence length="1370" mass="159181">MLWGGGERQTDRERGEKEREGERERRREREGRRERRKEKERKREREGDKEEGERKREREGEKKKGREREGGREEKKKEKEKERERRGQRGGRKKDEGGREKEREEEERKGGREKKKRREKEGGREREKEGEGERRKKRGEKERKKKEKGRQKETKRGGRKKEREGEKKKGREREGGREEKKKEKERKGEREGDREEGERKTREGERKKGRRKKGREGERKRKGGRKREGERKRKGGGRKKGREGEREKKKGREGRKEEKEKERKRERGRRRQRREKEREGGREKERGRREEEEGKERKKKRKKRKRKGDRERREKEREGGRERRKKEKKERQTDRKGERPPTCLTGGIPCHDPHPGLPPPQTEPLLLECPIRFGSAVVCKGPRFRVAPPPTGRVRGLILGRGGEAAWLGFPPLLFARGGRRQDRKLLRFWVRILSLSTLEEVSEELCKGGVGGRPGPKRSPTTSAIPGSLPPPKHPGLLCPLQKDPSPGLSSSPPHPPCEVGQPKRKGIPSACVAETLALPHSSSGACTPPHSDPHFSLLALPPEETPSKLPEEPEESMEMVVVPSIHMEGEVDLKPCLWSRLSLSGLTEEMWTDEHLAAMDQFLKDVSQTMLVFYVDDFAGLKVEPVMPHQEQKQLSYFIRQEKAEITEENFHEVVQFGSVRKPYIDSLMRMLNAVYLPRLFRKGSWPESIKNEFFSEIYHFMTSLTDTRYKMKGRTVLYIPIESRSISAEVALKDKALVQRLESEKEEKKEGRKRKKERGSEGGRERGKEEGRKRKKGKERERKKEKKREREKEREGVKEGGSEGRRKEGRQEGGRERRREGGKVEKREGGSSFRRTPRLGAVACHFWARGSFVPPCANSIEHRRAAETETPTELCRALVSLRPGGSRLGGGNSVEMASMIHWTRQIKDVLRAQEAVESRESSGPLEEIAFWKNRCTDLSEISKQLCQKGVKDIEGVLTLSKSSYVAPFQRLSRQIQDGSEQAQSNLRFLSILKEPFQELATLRPKDIPEKLPHLISLVRIVWVNSPYYNSRERITALFRKMSNKIIQMCCKDISLDRLFEGYINSTRQTLHSCISCMSSWKDCYQQASYMHNKLSGKGWVLDQTSIFAQVDAFVQRCKDLLEVCDSQQHFARWEDGKQTPLPCFFGQQGPQMARSLLEIEETFSKYLNNLRNVKGGILDVKNTTWHEDFNRFRAGVKDLEVMTQNLMTSAFETVKDVEHGVEIQDIFQHLSSREAIKRTFDKKTVDVFMLFNRELSLVNKELSKKTPFLTPYMCHYSGMAHWMRALRRRVDRPMQCLTKAHFIPHIGTGEESFQTYQLLVQAMDEIERKTFHEWTQGLDKDSLKRLDTPLLIPSAEMPGMLDINFDK</sequence>
<dbReference type="Proteomes" id="UP001474421">
    <property type="component" value="Unassembled WGS sequence"/>
</dbReference>
<dbReference type="GO" id="GO:0045505">
    <property type="term" value="F:dynein intermediate chain binding"/>
    <property type="evidence" value="ECO:0007669"/>
    <property type="project" value="InterPro"/>
</dbReference>
<evidence type="ECO:0000256" key="1">
    <source>
        <dbReference type="SAM" id="MobiDB-lite"/>
    </source>
</evidence>
<accession>A0AAW1B8T4</accession>
<feature type="region of interest" description="Disordered" evidence="1">
    <location>
        <begin position="447"/>
        <end position="507"/>
    </location>
</feature>
<evidence type="ECO:0000259" key="2">
    <source>
        <dbReference type="Pfam" id="PF08385"/>
    </source>
</evidence>
<dbReference type="GO" id="GO:0051959">
    <property type="term" value="F:dynein light intermediate chain binding"/>
    <property type="evidence" value="ECO:0007669"/>
    <property type="project" value="InterPro"/>
</dbReference>
<feature type="compositionally biased region" description="Basic and acidic residues" evidence="1">
    <location>
        <begin position="329"/>
        <end position="339"/>
    </location>
</feature>
<feature type="compositionally biased region" description="Basic and acidic residues" evidence="1">
    <location>
        <begin position="8"/>
        <end position="33"/>
    </location>
</feature>